<name>A0A1Z5J952_FISSO</name>
<evidence type="ECO:0000313" key="3">
    <source>
        <dbReference type="Proteomes" id="UP000198406"/>
    </source>
</evidence>
<dbReference type="InParanoid" id="A0A1Z5J952"/>
<dbReference type="Proteomes" id="UP000198406">
    <property type="component" value="Unassembled WGS sequence"/>
</dbReference>
<reference evidence="2 3" key="1">
    <citation type="journal article" date="2015" name="Plant Cell">
        <title>Oil accumulation by the oleaginous diatom Fistulifera solaris as revealed by the genome and transcriptome.</title>
        <authorList>
            <person name="Tanaka T."/>
            <person name="Maeda Y."/>
            <person name="Veluchamy A."/>
            <person name="Tanaka M."/>
            <person name="Abida H."/>
            <person name="Marechal E."/>
            <person name="Bowler C."/>
            <person name="Muto M."/>
            <person name="Sunaga Y."/>
            <person name="Tanaka M."/>
            <person name="Yoshino T."/>
            <person name="Taniguchi T."/>
            <person name="Fukuda Y."/>
            <person name="Nemoto M."/>
            <person name="Matsumoto M."/>
            <person name="Wong P.S."/>
            <person name="Aburatani S."/>
            <person name="Fujibuchi W."/>
        </authorList>
    </citation>
    <scope>NUCLEOTIDE SEQUENCE [LARGE SCALE GENOMIC DNA]</scope>
    <source>
        <strain evidence="2 3">JPCC DA0580</strain>
    </source>
</reference>
<dbReference type="EMBL" id="BDSP01000017">
    <property type="protein sequence ID" value="GAX10520.1"/>
    <property type="molecule type" value="Genomic_DNA"/>
</dbReference>
<dbReference type="AlphaFoldDB" id="A0A1Z5J952"/>
<feature type="region of interest" description="Disordered" evidence="1">
    <location>
        <begin position="238"/>
        <end position="273"/>
    </location>
</feature>
<evidence type="ECO:0000313" key="2">
    <source>
        <dbReference type="EMBL" id="GAX10520.1"/>
    </source>
</evidence>
<feature type="compositionally biased region" description="Low complexity" evidence="1">
    <location>
        <begin position="238"/>
        <end position="250"/>
    </location>
</feature>
<proteinExistence type="predicted"/>
<keyword evidence="3" id="KW-1185">Reference proteome</keyword>
<feature type="compositionally biased region" description="Basic and acidic residues" evidence="1">
    <location>
        <begin position="256"/>
        <end position="273"/>
    </location>
</feature>
<gene>
    <name evidence="2" type="ORF">FisN_21Lh227</name>
</gene>
<comment type="caution">
    <text evidence="2">The sequence shown here is derived from an EMBL/GenBank/DDBJ whole genome shotgun (WGS) entry which is preliminary data.</text>
</comment>
<dbReference type="OrthoDB" id="47850at2759"/>
<sequence>MLRLAAKRKGMKTYRRKKLLFTAAAAALSTHAQAFVVSPPLSPRTAIRTDVVSYHSLQSRRFSSKDEGILGGLKKMAKKVLPSSWFQSEQEKKAAIERKRVNDEFQGGLQEMLKDAPLPIRMVGSMVAPMISSAMSGLAETMAEQQQAVSNVQEDAKAYLLADPAVARLLGDGPIQLGAPFSQSSSTSSINGKTTSKVEIAFPVQGSMASGIVRASSANGTLQQLILQASGTSIAVSLSSRTPRTSSFRSGKTNNKGRDDIIEAEIIDKNTQR</sequence>
<evidence type="ECO:0000256" key="1">
    <source>
        <dbReference type="SAM" id="MobiDB-lite"/>
    </source>
</evidence>
<organism evidence="2 3">
    <name type="scientific">Fistulifera solaris</name>
    <name type="common">Oleaginous diatom</name>
    <dbReference type="NCBI Taxonomy" id="1519565"/>
    <lineage>
        <taxon>Eukaryota</taxon>
        <taxon>Sar</taxon>
        <taxon>Stramenopiles</taxon>
        <taxon>Ochrophyta</taxon>
        <taxon>Bacillariophyta</taxon>
        <taxon>Bacillariophyceae</taxon>
        <taxon>Bacillariophycidae</taxon>
        <taxon>Naviculales</taxon>
        <taxon>Naviculaceae</taxon>
        <taxon>Fistulifera</taxon>
    </lineage>
</organism>
<accession>A0A1Z5J952</accession>
<protein>
    <submittedName>
        <fullName evidence="2">Uncharacterized protein</fullName>
    </submittedName>
</protein>